<sequence>MNKKKIKISNQEILKKVDAFNSIVKKQLPVCASYAISKNIEAFNREIEFYNKERKKLVDKYSKKDDKGKTVKSKKGEITLEKPEEFQKEHEELLNIETEIEVCTCTIANLGDKEPFSPAEITAINFMLEDY</sequence>
<accession>A0A2T0BLH0</accession>
<protein>
    <submittedName>
        <fullName evidence="1">Uncharacterized protein</fullName>
    </submittedName>
</protein>
<proteinExistence type="predicted"/>
<gene>
    <name evidence="1" type="ORF">CLLU_22750</name>
</gene>
<organism evidence="1 2">
    <name type="scientific">Clostridium luticellarii</name>
    <dbReference type="NCBI Taxonomy" id="1691940"/>
    <lineage>
        <taxon>Bacteria</taxon>
        <taxon>Bacillati</taxon>
        <taxon>Bacillota</taxon>
        <taxon>Clostridia</taxon>
        <taxon>Eubacteriales</taxon>
        <taxon>Clostridiaceae</taxon>
        <taxon>Clostridium</taxon>
    </lineage>
</organism>
<name>A0A2T0BLH0_9CLOT</name>
<reference evidence="1 2" key="1">
    <citation type="submission" date="2018-03" db="EMBL/GenBank/DDBJ databases">
        <title>Genome sequence of Clostridium luticellarii DSM 29923.</title>
        <authorList>
            <person name="Poehlein A."/>
            <person name="Daniel R."/>
        </authorList>
    </citation>
    <scope>NUCLEOTIDE SEQUENCE [LARGE SCALE GENOMIC DNA]</scope>
    <source>
        <strain evidence="1 2">DSM 29923</strain>
    </source>
</reference>
<dbReference type="AlphaFoldDB" id="A0A2T0BLH0"/>
<keyword evidence="2" id="KW-1185">Reference proteome</keyword>
<evidence type="ECO:0000313" key="2">
    <source>
        <dbReference type="Proteomes" id="UP000237798"/>
    </source>
</evidence>
<dbReference type="RefSeq" id="WP_106009899.1">
    <property type="nucleotide sequence ID" value="NZ_PVXP01000034.1"/>
</dbReference>
<dbReference type="EMBL" id="PVXP01000034">
    <property type="protein sequence ID" value="PRR84736.1"/>
    <property type="molecule type" value="Genomic_DNA"/>
</dbReference>
<dbReference type="Proteomes" id="UP000237798">
    <property type="component" value="Unassembled WGS sequence"/>
</dbReference>
<comment type="caution">
    <text evidence="1">The sequence shown here is derived from an EMBL/GenBank/DDBJ whole genome shotgun (WGS) entry which is preliminary data.</text>
</comment>
<evidence type="ECO:0000313" key="1">
    <source>
        <dbReference type="EMBL" id="PRR84736.1"/>
    </source>
</evidence>